<sequence>MHKDLTTCLALIFTQPQAKQFETELTEIPPTVSTHSITCSCAFKLLNTLTHACHCVLFMPVAIAMLLPSSFNLYPVSEPDNVAMPPIWVENATPSRKPIIRKFWSIVKSYFHRKQATNCSSLNKYLQNLVYFLWEEEETLCYLMKMTKQLEKEDYYNILVPSLLPLFLIIWLLVQWLSHVLEKLCADEM</sequence>
<keyword evidence="1" id="KW-0812">Transmembrane</keyword>
<keyword evidence="1" id="KW-0472">Membrane</keyword>
<name>A0A1A9VXR4_GLOAU</name>
<dbReference type="EnsemblMetazoa" id="GAUT051028-RA">
    <property type="protein sequence ID" value="GAUT051028-PA"/>
    <property type="gene ID" value="GAUT051028"/>
</dbReference>
<dbReference type="Proteomes" id="UP000078200">
    <property type="component" value="Unassembled WGS sequence"/>
</dbReference>
<reference evidence="2" key="1">
    <citation type="submission" date="2020-05" db="UniProtKB">
        <authorList>
            <consortium name="EnsemblMetazoa"/>
        </authorList>
    </citation>
    <scope>IDENTIFICATION</scope>
    <source>
        <strain evidence="2">TTRI</strain>
    </source>
</reference>
<evidence type="ECO:0000313" key="3">
    <source>
        <dbReference type="Proteomes" id="UP000078200"/>
    </source>
</evidence>
<keyword evidence="3" id="KW-1185">Reference proteome</keyword>
<accession>A0A1A9VXR4</accession>
<dbReference type="AlphaFoldDB" id="A0A1A9VXR4"/>
<feature type="transmembrane region" description="Helical" evidence="1">
    <location>
        <begin position="155"/>
        <end position="174"/>
    </location>
</feature>
<protein>
    <submittedName>
        <fullName evidence="2">Uncharacterized protein</fullName>
    </submittedName>
</protein>
<evidence type="ECO:0000313" key="2">
    <source>
        <dbReference type="EnsemblMetazoa" id="GAUT051028-PA"/>
    </source>
</evidence>
<proteinExistence type="predicted"/>
<keyword evidence="1" id="KW-1133">Transmembrane helix</keyword>
<organism evidence="2 3">
    <name type="scientific">Glossina austeni</name>
    <name type="common">Savannah tsetse fly</name>
    <dbReference type="NCBI Taxonomy" id="7395"/>
    <lineage>
        <taxon>Eukaryota</taxon>
        <taxon>Metazoa</taxon>
        <taxon>Ecdysozoa</taxon>
        <taxon>Arthropoda</taxon>
        <taxon>Hexapoda</taxon>
        <taxon>Insecta</taxon>
        <taxon>Pterygota</taxon>
        <taxon>Neoptera</taxon>
        <taxon>Endopterygota</taxon>
        <taxon>Diptera</taxon>
        <taxon>Brachycera</taxon>
        <taxon>Muscomorpha</taxon>
        <taxon>Hippoboscoidea</taxon>
        <taxon>Glossinidae</taxon>
        <taxon>Glossina</taxon>
    </lineage>
</organism>
<dbReference type="VEuPathDB" id="VectorBase:GAUT051028"/>
<evidence type="ECO:0000256" key="1">
    <source>
        <dbReference type="SAM" id="Phobius"/>
    </source>
</evidence>